<feature type="transmembrane region" description="Helical" evidence="1">
    <location>
        <begin position="360"/>
        <end position="383"/>
    </location>
</feature>
<evidence type="ECO:0000313" key="2">
    <source>
        <dbReference type="EMBL" id="TMM55204.1"/>
    </source>
</evidence>
<comment type="caution">
    <text evidence="2">The sequence shown here is derived from an EMBL/GenBank/DDBJ whole genome shotgun (WGS) entry which is preliminary data.</text>
</comment>
<keyword evidence="1" id="KW-0812">Transmembrane</keyword>
<dbReference type="AlphaFoldDB" id="A0A5S3PL92"/>
<gene>
    <name evidence="2" type="ORF">FDT80_06485</name>
</gene>
<dbReference type="Proteomes" id="UP000309550">
    <property type="component" value="Unassembled WGS sequence"/>
</dbReference>
<feature type="transmembrane region" description="Helical" evidence="1">
    <location>
        <begin position="495"/>
        <end position="519"/>
    </location>
</feature>
<sequence length="522" mass="56748">MPIITRWQDIESLGGSAWLTGAEAALLADCQAGRECVLPYLQPMFMGPPAPDQAIRAEVLRYAIAGGCDRCRVQARGVAVRGARVLGDLDLGFLTGHGATVLRKCVFDGPFVATRAQFKTLVVDASRFRSLDLEGATIRGDGMFRKIECTGIATLSGAVIDGEFDCFAARFMRDAGHALNASRITVGDSVTLANLEARACVSFLGAEIGGNLDCRGAQFKARGQDQKAFDAYRVHVAHALLWGDIDPPSAQVDLRSAHVGDLSDDLKSWPSGGGLFLDGFTYQRISAAPTDARSRIDWLGRGCTFEGVFCPQPFTYLATVLREMGHDADARAVLSKREFLLKQAYRRKIMTADGRSGRNYGVWIGADILAFVHWVFADLLLRWVVGYGHHPFRSLIVLVLLIMAATIPAHYAYEEGSFAPNSGPILASADWQDHAGRSGNPAAQWSSPGAPGQDWESFNRYAYAADLVIPIVDLGQTAAWAPSTSRGPWGWHLWWLRWVFVGMGWVVTALGAAAITGIIRRD</sequence>
<keyword evidence="1" id="KW-1133">Transmembrane helix</keyword>
<evidence type="ECO:0000313" key="3">
    <source>
        <dbReference type="Proteomes" id="UP000309550"/>
    </source>
</evidence>
<keyword evidence="3" id="KW-1185">Reference proteome</keyword>
<keyword evidence="1" id="KW-0472">Membrane</keyword>
<reference evidence="2 3" key="1">
    <citation type="submission" date="2019-05" db="EMBL/GenBank/DDBJ databases">
        <title>Sulfitobacter sabulilitoris sp. nov., isolated from a marine sand.</title>
        <authorList>
            <person name="Yoon J.-H."/>
        </authorList>
    </citation>
    <scope>NUCLEOTIDE SEQUENCE [LARGE SCALE GENOMIC DNA]</scope>
    <source>
        <strain evidence="2 3">HSMS-29</strain>
    </source>
</reference>
<dbReference type="OrthoDB" id="6865449at2"/>
<name>A0A5S3PL92_9RHOB</name>
<protein>
    <submittedName>
        <fullName evidence="2">Uncharacterized protein</fullName>
    </submittedName>
</protein>
<evidence type="ECO:0000256" key="1">
    <source>
        <dbReference type="SAM" id="Phobius"/>
    </source>
</evidence>
<proteinExistence type="predicted"/>
<dbReference type="EMBL" id="VANS01000001">
    <property type="protein sequence ID" value="TMM55204.1"/>
    <property type="molecule type" value="Genomic_DNA"/>
</dbReference>
<feature type="transmembrane region" description="Helical" evidence="1">
    <location>
        <begin position="395"/>
        <end position="413"/>
    </location>
</feature>
<dbReference type="RefSeq" id="WP_138661373.1">
    <property type="nucleotide sequence ID" value="NZ_VANS01000001.1"/>
</dbReference>
<accession>A0A5S3PL92</accession>
<organism evidence="2 3">
    <name type="scientific">Sulfitobacter sabulilitoris</name>
    <dbReference type="NCBI Taxonomy" id="2562655"/>
    <lineage>
        <taxon>Bacteria</taxon>
        <taxon>Pseudomonadati</taxon>
        <taxon>Pseudomonadota</taxon>
        <taxon>Alphaproteobacteria</taxon>
        <taxon>Rhodobacterales</taxon>
        <taxon>Roseobacteraceae</taxon>
        <taxon>Sulfitobacter</taxon>
    </lineage>
</organism>